<proteinExistence type="predicted"/>
<keyword evidence="3" id="KW-1185">Reference proteome</keyword>
<feature type="compositionally biased region" description="Basic and acidic residues" evidence="1">
    <location>
        <begin position="13"/>
        <end position="27"/>
    </location>
</feature>
<organism evidence="2 3">
    <name type="scientific">Phytophthora fragariae</name>
    <dbReference type="NCBI Taxonomy" id="53985"/>
    <lineage>
        <taxon>Eukaryota</taxon>
        <taxon>Sar</taxon>
        <taxon>Stramenopiles</taxon>
        <taxon>Oomycota</taxon>
        <taxon>Peronosporomycetes</taxon>
        <taxon>Peronosporales</taxon>
        <taxon>Peronosporaceae</taxon>
        <taxon>Phytophthora</taxon>
    </lineage>
</organism>
<evidence type="ECO:0000313" key="3">
    <source>
        <dbReference type="Proteomes" id="UP000433483"/>
    </source>
</evidence>
<dbReference type="AlphaFoldDB" id="A0A6A3Y7K1"/>
<evidence type="ECO:0000313" key="2">
    <source>
        <dbReference type="EMBL" id="KAE9213613.1"/>
    </source>
</evidence>
<dbReference type="EMBL" id="QXGB01000474">
    <property type="protein sequence ID" value="KAE9213613.1"/>
    <property type="molecule type" value="Genomic_DNA"/>
</dbReference>
<gene>
    <name evidence="2" type="ORF">PF005_g10130</name>
</gene>
<reference evidence="2 3" key="1">
    <citation type="submission" date="2018-08" db="EMBL/GenBank/DDBJ databases">
        <title>Genomic investigation of the strawberry pathogen Phytophthora fragariae indicates pathogenicity is determined by transcriptional variation in three key races.</title>
        <authorList>
            <person name="Adams T.M."/>
            <person name="Armitage A.D."/>
            <person name="Sobczyk M.K."/>
            <person name="Bates H.J."/>
            <person name="Dunwell J.M."/>
            <person name="Nellist C.F."/>
            <person name="Harrison R.J."/>
        </authorList>
    </citation>
    <scope>NUCLEOTIDE SEQUENCE [LARGE SCALE GENOMIC DNA]</scope>
    <source>
        <strain evidence="2 3">NOV-27</strain>
    </source>
</reference>
<accession>A0A6A3Y7K1</accession>
<feature type="region of interest" description="Disordered" evidence="1">
    <location>
        <begin position="1"/>
        <end position="27"/>
    </location>
</feature>
<name>A0A6A3Y7K1_9STRA</name>
<protein>
    <submittedName>
        <fullName evidence="2">Uncharacterized protein</fullName>
    </submittedName>
</protein>
<sequence>MRGPASHTPIMSDHLRRQFPRDGDIRKPSLRFLAGGM</sequence>
<dbReference type="Proteomes" id="UP000433483">
    <property type="component" value="Unassembled WGS sequence"/>
</dbReference>
<comment type="caution">
    <text evidence="2">The sequence shown here is derived from an EMBL/GenBank/DDBJ whole genome shotgun (WGS) entry which is preliminary data.</text>
</comment>
<evidence type="ECO:0000256" key="1">
    <source>
        <dbReference type="SAM" id="MobiDB-lite"/>
    </source>
</evidence>